<protein>
    <submittedName>
        <fullName evidence="1">Uncharacterized protein</fullName>
    </submittedName>
</protein>
<keyword evidence="2" id="KW-1185">Reference proteome</keyword>
<name>A0A9E8SJK2_9BACT</name>
<evidence type="ECO:0000313" key="1">
    <source>
        <dbReference type="EMBL" id="WAC10938.1"/>
    </source>
</evidence>
<accession>A0A9E8SJK2</accession>
<dbReference type="Proteomes" id="UP001164653">
    <property type="component" value="Chromosome"/>
</dbReference>
<evidence type="ECO:0000313" key="2">
    <source>
        <dbReference type="Proteomes" id="UP001164653"/>
    </source>
</evidence>
<sequence length="94" mass="11199">MLTSTCTMAFFQDPQKYIRTKEQVVENFLGTEYDLLEIERLFTDMVKHYVHPNNDWNLSPYRIAEVLENSEVIEDLIRGLIRAQQHLQKDTLRP</sequence>
<gene>
    <name evidence="1" type="ORF">ON006_24725</name>
</gene>
<reference evidence="1" key="1">
    <citation type="submission" date="2022-11" db="EMBL/GenBank/DDBJ databases">
        <title>Dyadobacter pollutisoli sp. nov., isolated from plastic dumped soil.</title>
        <authorList>
            <person name="Kim J.M."/>
            <person name="Kim K.R."/>
            <person name="Lee J.K."/>
            <person name="Hao L."/>
            <person name="Jeon C.O."/>
        </authorList>
    </citation>
    <scope>NUCLEOTIDE SEQUENCE</scope>
    <source>
        <strain evidence="1">U1</strain>
    </source>
</reference>
<dbReference type="RefSeq" id="WP_244822699.1">
    <property type="nucleotide sequence ID" value="NZ_CP112998.1"/>
</dbReference>
<proteinExistence type="predicted"/>
<dbReference type="EMBL" id="CP112998">
    <property type="protein sequence ID" value="WAC10938.1"/>
    <property type="molecule type" value="Genomic_DNA"/>
</dbReference>
<organism evidence="1 2">
    <name type="scientific">Dyadobacter pollutisoli</name>
    <dbReference type="NCBI Taxonomy" id="2910158"/>
    <lineage>
        <taxon>Bacteria</taxon>
        <taxon>Pseudomonadati</taxon>
        <taxon>Bacteroidota</taxon>
        <taxon>Cytophagia</taxon>
        <taxon>Cytophagales</taxon>
        <taxon>Spirosomataceae</taxon>
        <taxon>Dyadobacter</taxon>
    </lineage>
</organism>
<dbReference type="KEGG" id="dpf:ON006_24725"/>
<dbReference type="AlphaFoldDB" id="A0A9E8SJK2"/>